<keyword evidence="9" id="KW-1185">Reference proteome</keyword>
<keyword evidence="3 6" id="KW-0479">Metal-binding</keyword>
<dbReference type="SUPFAM" id="SSF51621">
    <property type="entry name" value="Phosphoenolpyruvate/pyruvate domain"/>
    <property type="match status" value="1"/>
</dbReference>
<dbReference type="InterPro" id="IPR015813">
    <property type="entry name" value="Pyrv/PenolPyrv_kinase-like_dom"/>
</dbReference>
<dbReference type="GO" id="GO:0000287">
    <property type="term" value="F:magnesium ion binding"/>
    <property type="evidence" value="ECO:0007669"/>
    <property type="project" value="TreeGrafter"/>
</dbReference>
<feature type="binding site" evidence="5">
    <location>
        <position position="123"/>
    </location>
    <ligand>
        <name>substrate</name>
    </ligand>
</feature>
<feature type="binding site" evidence="6">
    <location>
        <position position="123"/>
    </location>
    <ligand>
        <name>Mg(2+)</name>
        <dbReference type="ChEBI" id="CHEBI:18420"/>
    </ligand>
</feature>
<dbReference type="InterPro" id="IPR040442">
    <property type="entry name" value="Pyrv_kinase-like_dom_sf"/>
</dbReference>
<dbReference type="EMBL" id="JABCRE010000003">
    <property type="protein sequence ID" value="NMW31966.1"/>
    <property type="molecule type" value="Genomic_DNA"/>
</dbReference>
<dbReference type="Pfam" id="PF03328">
    <property type="entry name" value="HpcH_HpaI"/>
    <property type="match status" value="1"/>
</dbReference>
<feature type="binding site" evidence="5">
    <location>
        <position position="70"/>
    </location>
    <ligand>
        <name>substrate</name>
    </ligand>
</feature>
<feature type="binding site" evidence="6">
    <location>
        <position position="152"/>
    </location>
    <ligand>
        <name>Mg(2+)</name>
        <dbReference type="ChEBI" id="CHEBI:18420"/>
    </ligand>
</feature>
<keyword evidence="8" id="KW-0456">Lyase</keyword>
<keyword evidence="4 6" id="KW-0460">Magnesium</keyword>
<evidence type="ECO:0000256" key="4">
    <source>
        <dbReference type="ARBA" id="ARBA00022842"/>
    </source>
</evidence>
<dbReference type="GO" id="GO:0006107">
    <property type="term" value="P:oxaloacetate metabolic process"/>
    <property type="evidence" value="ECO:0007669"/>
    <property type="project" value="TreeGrafter"/>
</dbReference>
<dbReference type="PANTHER" id="PTHR32308:SF10">
    <property type="entry name" value="CITRATE LYASE SUBUNIT BETA"/>
    <property type="match status" value="1"/>
</dbReference>
<protein>
    <submittedName>
        <fullName evidence="8">CoA ester lyase</fullName>
    </submittedName>
</protein>
<dbReference type="PIRSF" id="PIRSF015582">
    <property type="entry name" value="Cit_lyase_B"/>
    <property type="match status" value="1"/>
</dbReference>
<comment type="similarity">
    <text evidence="2">Belongs to the HpcH/HpaI aldolase family.</text>
</comment>
<name>A0A848QR13_9SPHN</name>
<organism evidence="8 9">
    <name type="scientific">Pontixanthobacter rizhaonensis</name>
    <dbReference type="NCBI Taxonomy" id="2730337"/>
    <lineage>
        <taxon>Bacteria</taxon>
        <taxon>Pseudomonadati</taxon>
        <taxon>Pseudomonadota</taxon>
        <taxon>Alphaproteobacteria</taxon>
        <taxon>Sphingomonadales</taxon>
        <taxon>Erythrobacteraceae</taxon>
        <taxon>Pontixanthobacter</taxon>
    </lineage>
</organism>
<evidence type="ECO:0000256" key="5">
    <source>
        <dbReference type="PIRSR" id="PIRSR015582-1"/>
    </source>
</evidence>
<dbReference type="Gene3D" id="3.20.20.60">
    <property type="entry name" value="Phosphoenolpyruvate-binding domains"/>
    <property type="match status" value="1"/>
</dbReference>
<evidence type="ECO:0000256" key="2">
    <source>
        <dbReference type="ARBA" id="ARBA00005568"/>
    </source>
</evidence>
<evidence type="ECO:0000259" key="7">
    <source>
        <dbReference type="Pfam" id="PF03328"/>
    </source>
</evidence>
<evidence type="ECO:0000313" key="8">
    <source>
        <dbReference type="EMBL" id="NMW31966.1"/>
    </source>
</evidence>
<dbReference type="PANTHER" id="PTHR32308">
    <property type="entry name" value="LYASE BETA SUBUNIT, PUTATIVE (AFU_ORTHOLOGUE AFUA_4G13030)-RELATED"/>
    <property type="match status" value="1"/>
</dbReference>
<evidence type="ECO:0000256" key="3">
    <source>
        <dbReference type="ARBA" id="ARBA00022723"/>
    </source>
</evidence>
<evidence type="ECO:0000256" key="6">
    <source>
        <dbReference type="PIRSR" id="PIRSR015582-2"/>
    </source>
</evidence>
<proteinExistence type="inferred from homology"/>
<reference evidence="8 9" key="1">
    <citation type="submission" date="2020-04" db="EMBL/GenBank/DDBJ databases">
        <authorList>
            <person name="Liu A."/>
        </authorList>
    </citation>
    <scope>NUCLEOTIDE SEQUENCE [LARGE SCALE GENOMIC DNA]</scope>
    <source>
        <strain evidence="8 9">RZ02</strain>
    </source>
</reference>
<evidence type="ECO:0000256" key="1">
    <source>
        <dbReference type="ARBA" id="ARBA00001946"/>
    </source>
</evidence>
<comment type="cofactor">
    <cofactor evidence="1">
        <name>Mg(2+)</name>
        <dbReference type="ChEBI" id="CHEBI:18420"/>
    </cofactor>
</comment>
<accession>A0A848QR13</accession>
<gene>
    <name evidence="8" type="ORF">HKD42_07830</name>
</gene>
<dbReference type="AlphaFoldDB" id="A0A848QR13"/>
<dbReference type="GO" id="GO:0016829">
    <property type="term" value="F:lyase activity"/>
    <property type="evidence" value="ECO:0007669"/>
    <property type="project" value="UniProtKB-KW"/>
</dbReference>
<dbReference type="InterPro" id="IPR005000">
    <property type="entry name" value="Aldolase/citrate-lyase_domain"/>
</dbReference>
<dbReference type="InterPro" id="IPR011206">
    <property type="entry name" value="Citrate_lyase_beta/mcl1/mcl2"/>
</dbReference>
<dbReference type="Proteomes" id="UP000561181">
    <property type="component" value="Unassembled WGS sequence"/>
</dbReference>
<comment type="caution">
    <text evidence="8">The sequence shown here is derived from an EMBL/GenBank/DDBJ whole genome shotgun (WGS) entry which is preliminary data.</text>
</comment>
<feature type="domain" description="HpcH/HpaI aldolase/citrate lyase" evidence="7">
    <location>
        <begin position="9"/>
        <end position="220"/>
    </location>
</feature>
<evidence type="ECO:0000313" key="9">
    <source>
        <dbReference type="Proteomes" id="UP000561181"/>
    </source>
</evidence>
<dbReference type="RefSeq" id="WP_170012220.1">
    <property type="nucleotide sequence ID" value="NZ_JABCRE010000003.1"/>
</dbReference>
<sequence length="288" mass="30193">MTDPIRPLRSALYLPANRASAVAKARSADCDAVILDLEDAVAPDAKAEARAAAVAAIKEGGFGHRVLVVRVNALDTEWGAADLAALGHCPPDAVLVPKLCHPDEASIYRAQIGDGPELWAMLETCIAFTQLGAINAKAASANLTTFVMGTNDLALEMRAKLDTGRAAFLPLLAQAVIHARAHGLSILDGVFNDIADVGGLTQQCQQGAAMGFDGKTLIHPKQLETANAAFSPSTDEVTTAQSIRDAFAAPENAGKGVIKVDGRMTEILHLREAERTLALDAATKRNTA</sequence>